<dbReference type="AlphaFoldDB" id="D3Q2W4"/>
<gene>
    <name evidence="1" type="ordered locus">Snas_6244</name>
</gene>
<protein>
    <submittedName>
        <fullName evidence="1">Uncharacterized protein</fullName>
    </submittedName>
</protein>
<organism evidence="1 2">
    <name type="scientific">Stackebrandtia nassauensis (strain DSM 44728 / CIP 108903 / NRRL B-16338 / NBRC 102104 / LLR-40K-21)</name>
    <dbReference type="NCBI Taxonomy" id="446470"/>
    <lineage>
        <taxon>Bacteria</taxon>
        <taxon>Bacillati</taxon>
        <taxon>Actinomycetota</taxon>
        <taxon>Actinomycetes</taxon>
        <taxon>Glycomycetales</taxon>
        <taxon>Glycomycetaceae</taxon>
        <taxon>Stackebrandtia</taxon>
    </lineage>
</organism>
<dbReference type="HOGENOM" id="CLU_052958_0_0_11"/>
<dbReference type="RefSeq" id="WP_013021436.1">
    <property type="nucleotide sequence ID" value="NC_013947.1"/>
</dbReference>
<proteinExistence type="predicted"/>
<dbReference type="Proteomes" id="UP000000844">
    <property type="component" value="Chromosome"/>
</dbReference>
<dbReference type="EMBL" id="CP001778">
    <property type="protein sequence ID" value="ADD45865.1"/>
    <property type="molecule type" value="Genomic_DNA"/>
</dbReference>
<dbReference type="STRING" id="446470.Snas_6244"/>
<accession>D3Q2W4</accession>
<sequence length="418" mass="45396">MDPIDPWTGDGLCHLQELVNLPNERFAARVRVSTRTIANWRKQKRQILPRLAQRSLTELLDELPEPLQQKFRQAVQRGVPTPETTVSDLVTVASEDALLDVQRYSLDSASEVLETLSEDSAAIARGSRRTARQAFRAAQSVADQARQLIEKTHRPSLLSDLYVVVGQTNALMASSAFDLGHWDAADHIARAAAIYASMAGHSSLEAWVLGLQASMANWREEPDTALALLRKAQTIAPSGEPSVRVKYIAARSYALVGDIYGIQDTLQSAQDDVDRASSNKDPLSHYTGGEFAFGAARAAACAAAAWLDVGEGTQVVHQANAALEEMQALPAGRQSLSQISGTRIDLAAGRLLSRDRDGALEALRPVLSVPTSARNISLTGRLTRVKDILQSELWRSDAEAQEVADEVQDWLTTSSVGN</sequence>
<dbReference type="eggNOG" id="COG5606">
    <property type="taxonomic scope" value="Bacteria"/>
</dbReference>
<keyword evidence="2" id="KW-1185">Reference proteome</keyword>
<dbReference type="KEGG" id="sna:Snas_6244"/>
<evidence type="ECO:0000313" key="1">
    <source>
        <dbReference type="EMBL" id="ADD45865.1"/>
    </source>
</evidence>
<evidence type="ECO:0000313" key="2">
    <source>
        <dbReference type="Proteomes" id="UP000000844"/>
    </source>
</evidence>
<name>D3Q2W4_STANL</name>
<reference evidence="1 2" key="1">
    <citation type="journal article" date="2009" name="Stand. Genomic Sci.">
        <title>Complete genome sequence of Stackebrandtia nassauensis type strain (LLR-40K-21).</title>
        <authorList>
            <person name="Munk C."/>
            <person name="Lapidus A."/>
            <person name="Copeland A."/>
            <person name="Jando M."/>
            <person name="Mayilraj S."/>
            <person name="Glavina Del Rio T."/>
            <person name="Nolan M."/>
            <person name="Chen F."/>
            <person name="Lucas S."/>
            <person name="Tice H."/>
            <person name="Cheng J.F."/>
            <person name="Han C."/>
            <person name="Detter J.C."/>
            <person name="Bruce D."/>
            <person name="Goodwin L."/>
            <person name="Chain P."/>
            <person name="Pitluck S."/>
            <person name="Goker M."/>
            <person name="Ovchinikova G."/>
            <person name="Pati A."/>
            <person name="Ivanova N."/>
            <person name="Mavromatis K."/>
            <person name="Chen A."/>
            <person name="Palaniappan K."/>
            <person name="Land M."/>
            <person name="Hauser L."/>
            <person name="Chang Y.J."/>
            <person name="Jeffries C.D."/>
            <person name="Bristow J."/>
            <person name="Eisen J.A."/>
            <person name="Markowitz V."/>
            <person name="Hugenholtz P."/>
            <person name="Kyrpides N.C."/>
            <person name="Klenk H.P."/>
        </authorList>
    </citation>
    <scope>NUCLEOTIDE SEQUENCE [LARGE SCALE GENOMIC DNA]</scope>
    <source>
        <strain evidence="2">DSM 44728 / CIP 108903 / NRRL B-16338 / NBRC 102104 / LLR-40K-21</strain>
    </source>
</reference>